<sequence length="112" mass="11783">IASLASQLLAATQNLSSTPLTTTGDTQTTTAGGTNSLTIASLASQLLPTTSNSLVNQLIGTPGLQMLNGQLPVINELCNTEQQQLDSADHNNLLSMTYDQLQPTLLKTEPME</sequence>
<reference evidence="1 2" key="2">
    <citation type="submission" date="2018-11" db="EMBL/GenBank/DDBJ databases">
        <authorList>
            <consortium name="Pathogen Informatics"/>
        </authorList>
    </citation>
    <scope>NUCLEOTIDE SEQUENCE [LARGE SCALE GENOMIC DNA]</scope>
</reference>
<proteinExistence type="predicted"/>
<dbReference type="EMBL" id="UYSL01021619">
    <property type="protein sequence ID" value="VDL78749.1"/>
    <property type="molecule type" value="Genomic_DNA"/>
</dbReference>
<organism evidence="3">
    <name type="scientific">Nippostrongylus brasiliensis</name>
    <name type="common">Rat hookworm</name>
    <dbReference type="NCBI Taxonomy" id="27835"/>
    <lineage>
        <taxon>Eukaryota</taxon>
        <taxon>Metazoa</taxon>
        <taxon>Ecdysozoa</taxon>
        <taxon>Nematoda</taxon>
        <taxon>Chromadorea</taxon>
        <taxon>Rhabditida</taxon>
        <taxon>Rhabditina</taxon>
        <taxon>Rhabditomorpha</taxon>
        <taxon>Strongyloidea</taxon>
        <taxon>Heligmosomidae</taxon>
        <taxon>Nippostrongylus</taxon>
    </lineage>
</organism>
<dbReference type="WBParaSite" id="NBR_0001515401-mRNA-1">
    <property type="protein sequence ID" value="NBR_0001515401-mRNA-1"/>
    <property type="gene ID" value="NBR_0001515401"/>
</dbReference>
<accession>A0A0N4YEM0</accession>
<dbReference type="STRING" id="27835.A0A0N4YEM0"/>
<dbReference type="Proteomes" id="UP000271162">
    <property type="component" value="Unassembled WGS sequence"/>
</dbReference>
<dbReference type="AlphaFoldDB" id="A0A0N4YEM0"/>
<evidence type="ECO:0000313" key="1">
    <source>
        <dbReference type="EMBL" id="VDL78749.1"/>
    </source>
</evidence>
<evidence type="ECO:0000313" key="3">
    <source>
        <dbReference type="WBParaSite" id="NBR_0001515401-mRNA-1"/>
    </source>
</evidence>
<keyword evidence="2" id="KW-1185">Reference proteome</keyword>
<gene>
    <name evidence="1" type="ORF">NBR_LOCUS15155</name>
</gene>
<name>A0A0N4YEM0_NIPBR</name>
<protein>
    <submittedName>
        <fullName evidence="3">POU domain, class 6, transcription factor 2</fullName>
    </submittedName>
</protein>
<reference evidence="3" key="1">
    <citation type="submission" date="2017-02" db="UniProtKB">
        <authorList>
            <consortium name="WormBaseParasite"/>
        </authorList>
    </citation>
    <scope>IDENTIFICATION</scope>
</reference>
<evidence type="ECO:0000313" key="2">
    <source>
        <dbReference type="Proteomes" id="UP000271162"/>
    </source>
</evidence>